<dbReference type="SUPFAM" id="SSF53098">
    <property type="entry name" value="Ribonuclease H-like"/>
    <property type="match status" value="1"/>
</dbReference>
<keyword evidence="3" id="KW-0863">Zinc-finger</keyword>
<dbReference type="Pfam" id="PF05699">
    <property type="entry name" value="Dimer_Tnp_hAT"/>
    <property type="match status" value="1"/>
</dbReference>
<evidence type="ECO:0000256" key="1">
    <source>
        <dbReference type="ARBA" id="ARBA00004123"/>
    </source>
</evidence>
<evidence type="ECO:0000256" key="4">
    <source>
        <dbReference type="ARBA" id="ARBA00022833"/>
    </source>
</evidence>
<dbReference type="GO" id="GO:0008270">
    <property type="term" value="F:zinc ion binding"/>
    <property type="evidence" value="ECO:0007669"/>
    <property type="project" value="UniProtKB-KW"/>
</dbReference>
<keyword evidence="4" id="KW-0862">Zinc</keyword>
<dbReference type="PANTHER" id="PTHR46481:SF10">
    <property type="entry name" value="ZINC FINGER BED DOMAIN-CONTAINING PROTEIN 39"/>
    <property type="match status" value="1"/>
</dbReference>
<evidence type="ECO:0000313" key="8">
    <source>
        <dbReference type="EMBL" id="EMD40217.1"/>
    </source>
</evidence>
<feature type="region of interest" description="Disordered" evidence="6">
    <location>
        <begin position="42"/>
        <end position="66"/>
    </location>
</feature>
<name>M2RP46_CERS8</name>
<dbReference type="AlphaFoldDB" id="M2RP46"/>
<dbReference type="PANTHER" id="PTHR46481">
    <property type="entry name" value="ZINC FINGER BED DOMAIN-CONTAINING PROTEIN 4"/>
    <property type="match status" value="1"/>
</dbReference>
<gene>
    <name evidence="8" type="ORF">CERSUDRAFT_45440</name>
</gene>
<reference evidence="8 9" key="1">
    <citation type="journal article" date="2012" name="Proc. Natl. Acad. Sci. U.S.A.">
        <title>Comparative genomics of Ceriporiopsis subvermispora and Phanerochaete chrysosporium provide insight into selective ligninolysis.</title>
        <authorList>
            <person name="Fernandez-Fueyo E."/>
            <person name="Ruiz-Duenas F.J."/>
            <person name="Ferreira P."/>
            <person name="Floudas D."/>
            <person name="Hibbett D.S."/>
            <person name="Canessa P."/>
            <person name="Larrondo L.F."/>
            <person name="James T.Y."/>
            <person name="Seelenfreund D."/>
            <person name="Lobos S."/>
            <person name="Polanco R."/>
            <person name="Tello M."/>
            <person name="Honda Y."/>
            <person name="Watanabe T."/>
            <person name="Watanabe T."/>
            <person name="Ryu J.S."/>
            <person name="Kubicek C.P."/>
            <person name="Schmoll M."/>
            <person name="Gaskell J."/>
            <person name="Hammel K.E."/>
            <person name="St John F.J."/>
            <person name="Vanden Wymelenberg A."/>
            <person name="Sabat G."/>
            <person name="Splinter BonDurant S."/>
            <person name="Syed K."/>
            <person name="Yadav J.S."/>
            <person name="Doddapaneni H."/>
            <person name="Subramanian V."/>
            <person name="Lavin J.L."/>
            <person name="Oguiza J.A."/>
            <person name="Perez G."/>
            <person name="Pisabarro A.G."/>
            <person name="Ramirez L."/>
            <person name="Santoyo F."/>
            <person name="Master E."/>
            <person name="Coutinho P.M."/>
            <person name="Henrissat B."/>
            <person name="Lombard V."/>
            <person name="Magnuson J.K."/>
            <person name="Kuees U."/>
            <person name="Hori C."/>
            <person name="Igarashi K."/>
            <person name="Samejima M."/>
            <person name="Held B.W."/>
            <person name="Barry K.W."/>
            <person name="LaButti K.M."/>
            <person name="Lapidus A."/>
            <person name="Lindquist E.A."/>
            <person name="Lucas S.M."/>
            <person name="Riley R."/>
            <person name="Salamov A.A."/>
            <person name="Hoffmeister D."/>
            <person name="Schwenk D."/>
            <person name="Hadar Y."/>
            <person name="Yarden O."/>
            <person name="de Vries R.P."/>
            <person name="Wiebenga A."/>
            <person name="Stenlid J."/>
            <person name="Eastwood D."/>
            <person name="Grigoriev I.V."/>
            <person name="Berka R.M."/>
            <person name="Blanchette R.A."/>
            <person name="Kersten P."/>
            <person name="Martinez A.T."/>
            <person name="Vicuna R."/>
            <person name="Cullen D."/>
        </authorList>
    </citation>
    <scope>NUCLEOTIDE SEQUENCE [LARGE SCALE GENOMIC DNA]</scope>
    <source>
        <strain evidence="8 9">B</strain>
    </source>
</reference>
<dbReference type="GO" id="GO:0046983">
    <property type="term" value="F:protein dimerization activity"/>
    <property type="evidence" value="ECO:0007669"/>
    <property type="project" value="InterPro"/>
</dbReference>
<keyword evidence="5" id="KW-0539">Nucleus</keyword>
<feature type="domain" description="HAT C-terminal dimerisation" evidence="7">
    <location>
        <begin position="85"/>
        <end position="159"/>
    </location>
</feature>
<sequence length="220" mass="25364">WGGKKEQDDEIANENPNAVNWHDFAHTVVEQAMTKYWPKRLMVSPENPPSGSALMQETSDSDEDDYDRARKWQVAASESGGWRAELKRYLDDPASDVTKDEDTVTWWARHCTTFPTIARIALDILPIPATSVPVESLFSRTGRISTDRRSRLGSDITEWIEVLHYSWKKEIVDYARVNSAEIEELEEELHKFELILEDEVAFAEAGLDDDEECEELEWMK</sequence>
<dbReference type="GO" id="GO:0005634">
    <property type="term" value="C:nucleus"/>
    <property type="evidence" value="ECO:0007669"/>
    <property type="project" value="UniProtKB-SubCell"/>
</dbReference>
<feature type="compositionally biased region" description="Polar residues" evidence="6">
    <location>
        <begin position="49"/>
        <end position="58"/>
    </location>
</feature>
<keyword evidence="9" id="KW-1185">Reference proteome</keyword>
<dbReference type="OrthoDB" id="3241084at2759"/>
<organism evidence="8 9">
    <name type="scientific">Ceriporiopsis subvermispora (strain B)</name>
    <name type="common">White-rot fungus</name>
    <name type="synonym">Gelatoporia subvermispora</name>
    <dbReference type="NCBI Taxonomy" id="914234"/>
    <lineage>
        <taxon>Eukaryota</taxon>
        <taxon>Fungi</taxon>
        <taxon>Dikarya</taxon>
        <taxon>Basidiomycota</taxon>
        <taxon>Agaricomycotina</taxon>
        <taxon>Agaricomycetes</taxon>
        <taxon>Polyporales</taxon>
        <taxon>Gelatoporiaceae</taxon>
        <taxon>Gelatoporia</taxon>
    </lineage>
</organism>
<feature type="non-terminal residue" evidence="8">
    <location>
        <position position="220"/>
    </location>
</feature>
<evidence type="ECO:0000256" key="3">
    <source>
        <dbReference type="ARBA" id="ARBA00022771"/>
    </source>
</evidence>
<dbReference type="InterPro" id="IPR008906">
    <property type="entry name" value="HATC_C_dom"/>
</dbReference>
<dbReference type="InterPro" id="IPR052035">
    <property type="entry name" value="ZnF_BED_domain_contain"/>
</dbReference>
<keyword evidence="2" id="KW-0479">Metal-binding</keyword>
<accession>M2RP46</accession>
<dbReference type="Proteomes" id="UP000016930">
    <property type="component" value="Unassembled WGS sequence"/>
</dbReference>
<dbReference type="STRING" id="914234.M2RP46"/>
<evidence type="ECO:0000256" key="6">
    <source>
        <dbReference type="SAM" id="MobiDB-lite"/>
    </source>
</evidence>
<evidence type="ECO:0000313" key="9">
    <source>
        <dbReference type="Proteomes" id="UP000016930"/>
    </source>
</evidence>
<proteinExistence type="predicted"/>
<dbReference type="EMBL" id="KB445793">
    <property type="protein sequence ID" value="EMD40217.1"/>
    <property type="molecule type" value="Genomic_DNA"/>
</dbReference>
<evidence type="ECO:0000256" key="5">
    <source>
        <dbReference type="ARBA" id="ARBA00023242"/>
    </source>
</evidence>
<dbReference type="HOGENOM" id="CLU_009123_9_0_1"/>
<evidence type="ECO:0000259" key="7">
    <source>
        <dbReference type="Pfam" id="PF05699"/>
    </source>
</evidence>
<dbReference type="InterPro" id="IPR012337">
    <property type="entry name" value="RNaseH-like_sf"/>
</dbReference>
<evidence type="ECO:0000256" key="2">
    <source>
        <dbReference type="ARBA" id="ARBA00022723"/>
    </source>
</evidence>
<protein>
    <recommendedName>
        <fullName evidence="7">HAT C-terminal dimerisation domain-containing protein</fullName>
    </recommendedName>
</protein>
<comment type="subcellular location">
    <subcellularLocation>
        <location evidence="1">Nucleus</location>
    </subcellularLocation>
</comment>